<evidence type="ECO:0000313" key="3">
    <source>
        <dbReference type="Proteomes" id="UP000603457"/>
    </source>
</evidence>
<accession>A0ABR8FWS9</accession>
<dbReference type="RefSeq" id="WP_190968648.1">
    <property type="nucleotide sequence ID" value="NZ_JACJTB010000020.1"/>
</dbReference>
<dbReference type="PROSITE" id="PS51272">
    <property type="entry name" value="SLH"/>
    <property type="match status" value="3"/>
</dbReference>
<dbReference type="EMBL" id="JACJTB010000020">
    <property type="protein sequence ID" value="MBD2595882.1"/>
    <property type="molecule type" value="Genomic_DNA"/>
</dbReference>
<sequence>MCFHIQTIVNAVGFTAISLSVQLIHDSSLAQSPKPGNCIQTTNSLSQVTNCQQKQLNPLLIAEIPINQLKSINFTDISGVNGETEIRQLAQLGVLETTSGEFRPQAPVTRGQFVAWLVKTYNKLHRDSIRLSQNNRLAFPDVSSSHPHFTFIQAAHNAGFLAGFDDGNFKPDDILTREQMIVLKTTLESNPKVRNNSSALRNYRNFISNNRGFSDAEQINDRYLPYIAFDLGNAAGIGNFTRVYGRTPIYAPQKAVTRAEAALLLSRFRKGGTVEQALKRGNR</sequence>
<keyword evidence="3" id="KW-1185">Reference proteome</keyword>
<dbReference type="PANTHER" id="PTHR33740">
    <property type="entry name" value="GPI-ANCHORED ADHESIN-LIKE PROTEIN"/>
    <property type="match status" value="1"/>
</dbReference>
<dbReference type="Pfam" id="PF00395">
    <property type="entry name" value="SLH"/>
    <property type="match status" value="2"/>
</dbReference>
<feature type="domain" description="SLH" evidence="1">
    <location>
        <begin position="69"/>
        <end position="131"/>
    </location>
</feature>
<gene>
    <name evidence="2" type="ORF">H6G74_16310</name>
</gene>
<comment type="caution">
    <text evidence="2">The sequence shown here is derived from an EMBL/GenBank/DDBJ whole genome shotgun (WGS) entry which is preliminary data.</text>
</comment>
<feature type="domain" description="SLH" evidence="1">
    <location>
        <begin position="210"/>
        <end position="279"/>
    </location>
</feature>
<feature type="domain" description="SLH" evidence="1">
    <location>
        <begin position="135"/>
        <end position="198"/>
    </location>
</feature>
<dbReference type="InterPro" id="IPR001119">
    <property type="entry name" value="SLH_dom"/>
</dbReference>
<evidence type="ECO:0000259" key="1">
    <source>
        <dbReference type="PROSITE" id="PS51272"/>
    </source>
</evidence>
<dbReference type="Proteomes" id="UP000603457">
    <property type="component" value="Unassembled WGS sequence"/>
</dbReference>
<protein>
    <submittedName>
        <fullName evidence="2">S-layer homology domain-containing protein</fullName>
    </submittedName>
</protein>
<organism evidence="2 3">
    <name type="scientific">Nostoc spongiaeforme FACHB-130</name>
    <dbReference type="NCBI Taxonomy" id="1357510"/>
    <lineage>
        <taxon>Bacteria</taxon>
        <taxon>Bacillati</taxon>
        <taxon>Cyanobacteriota</taxon>
        <taxon>Cyanophyceae</taxon>
        <taxon>Nostocales</taxon>
        <taxon>Nostocaceae</taxon>
        <taxon>Nostoc</taxon>
    </lineage>
</organism>
<dbReference type="PANTHER" id="PTHR33740:SF3">
    <property type="entry name" value="GPI-ANCHORED ADHESIN-LIKE PROTEIN"/>
    <property type="match status" value="1"/>
</dbReference>
<reference evidence="2 3" key="1">
    <citation type="journal article" date="2020" name="ISME J.">
        <title>Comparative genomics reveals insights into cyanobacterial evolution and habitat adaptation.</title>
        <authorList>
            <person name="Chen M.Y."/>
            <person name="Teng W.K."/>
            <person name="Zhao L."/>
            <person name="Hu C.X."/>
            <person name="Zhou Y.K."/>
            <person name="Han B.P."/>
            <person name="Song L.R."/>
            <person name="Shu W.S."/>
        </authorList>
    </citation>
    <scope>NUCLEOTIDE SEQUENCE [LARGE SCALE GENOMIC DNA]</scope>
    <source>
        <strain evidence="2 3">FACHB-130</strain>
    </source>
</reference>
<evidence type="ECO:0000313" key="2">
    <source>
        <dbReference type="EMBL" id="MBD2595882.1"/>
    </source>
</evidence>
<proteinExistence type="predicted"/>
<name>A0ABR8FWS9_9NOSO</name>